<feature type="compositionally biased region" description="Acidic residues" evidence="1">
    <location>
        <begin position="120"/>
        <end position="131"/>
    </location>
</feature>
<feature type="compositionally biased region" description="Basic and acidic residues" evidence="1">
    <location>
        <begin position="96"/>
        <end position="107"/>
    </location>
</feature>
<gene>
    <name evidence="2" type="ORF">PG994_015352</name>
</gene>
<feature type="compositionally biased region" description="Acidic residues" evidence="1">
    <location>
        <begin position="142"/>
        <end position="158"/>
    </location>
</feature>
<accession>A0ABR1SRA5</accession>
<evidence type="ECO:0000313" key="3">
    <source>
        <dbReference type="Proteomes" id="UP001480595"/>
    </source>
</evidence>
<evidence type="ECO:0000313" key="2">
    <source>
        <dbReference type="EMBL" id="KAK8036855.1"/>
    </source>
</evidence>
<dbReference type="EMBL" id="JAQQWL010000018">
    <property type="protein sequence ID" value="KAK8036855.1"/>
    <property type="molecule type" value="Genomic_DNA"/>
</dbReference>
<name>A0ABR1SRA5_9PEZI</name>
<proteinExistence type="predicted"/>
<feature type="region of interest" description="Disordered" evidence="1">
    <location>
        <begin position="73"/>
        <end position="175"/>
    </location>
</feature>
<evidence type="ECO:0000256" key="1">
    <source>
        <dbReference type="SAM" id="MobiDB-lite"/>
    </source>
</evidence>
<dbReference type="RefSeq" id="XP_066707673.1">
    <property type="nucleotide sequence ID" value="XM_066866759.1"/>
</dbReference>
<sequence length="175" mass="19308">MQDPFVDNDEEEFRYALDKSIPSRGRGFGSLCQLTSETDDFGEEFVAHVSAFQRSGRRLSRWEAPEYSTRGAVRPFRVQRAHNGSTPDMNGDYPEGSERAEFGEKGGKSRTNGTANFDVTMEDAEDLDDMDKELLGLASGAEEGDGGKDDDDDEELDDVDKTLLGLADDDSDSEC</sequence>
<protein>
    <submittedName>
        <fullName evidence="2">Uncharacterized protein</fullName>
    </submittedName>
</protein>
<keyword evidence="3" id="KW-1185">Reference proteome</keyword>
<reference evidence="2 3" key="1">
    <citation type="submission" date="2023-01" db="EMBL/GenBank/DDBJ databases">
        <title>Analysis of 21 Apiospora genomes using comparative genomics revels a genus with tremendous synthesis potential of carbohydrate active enzymes and secondary metabolites.</title>
        <authorList>
            <person name="Sorensen T."/>
        </authorList>
    </citation>
    <scope>NUCLEOTIDE SEQUENCE [LARGE SCALE GENOMIC DNA]</scope>
    <source>
        <strain evidence="2 3">CBS 135458</strain>
    </source>
</reference>
<organism evidence="2 3">
    <name type="scientific">Apiospora phragmitis</name>
    <dbReference type="NCBI Taxonomy" id="2905665"/>
    <lineage>
        <taxon>Eukaryota</taxon>
        <taxon>Fungi</taxon>
        <taxon>Dikarya</taxon>
        <taxon>Ascomycota</taxon>
        <taxon>Pezizomycotina</taxon>
        <taxon>Sordariomycetes</taxon>
        <taxon>Xylariomycetidae</taxon>
        <taxon>Amphisphaeriales</taxon>
        <taxon>Apiosporaceae</taxon>
        <taxon>Apiospora</taxon>
    </lineage>
</organism>
<dbReference type="Proteomes" id="UP001480595">
    <property type="component" value="Unassembled WGS sequence"/>
</dbReference>
<comment type="caution">
    <text evidence="2">The sequence shown here is derived from an EMBL/GenBank/DDBJ whole genome shotgun (WGS) entry which is preliminary data.</text>
</comment>
<dbReference type="GeneID" id="92099824"/>